<dbReference type="EMBL" id="ONZP01000224">
    <property type="protein sequence ID" value="SPJ78348.1"/>
    <property type="molecule type" value="Genomic_DNA"/>
</dbReference>
<dbReference type="AlphaFoldDB" id="A0AAE8MAD1"/>
<keyword evidence="2" id="KW-1185">Reference proteome</keyword>
<gene>
    <name evidence="1" type="ORF">FTOL_06737</name>
</gene>
<sequence length="226" mass="25408">MLTTLNYALYLRAYFDYKADGIKSQARSWVKSKDVVSVLPGSDGPESSRFARLGGVISVARLTLRLFGLLPIYLRIRQLMSSKGMDQILYFIAALQCSLFATYQFLENIAFLTDKGVLPKCGLGRWTGGHSSTVYMIVHRLGSGHYIFFRRKHIDQGDITEEEAEKASQWYPDWIRPLAWLPIRWHLSSSNQDGLPGFNLGVKGAAGLLADLGKTASFWHDTQDVI</sequence>
<reference evidence="1" key="1">
    <citation type="submission" date="2018-03" db="EMBL/GenBank/DDBJ databases">
        <authorList>
            <person name="Guldener U."/>
        </authorList>
    </citation>
    <scope>NUCLEOTIDE SEQUENCE</scope>
</reference>
<evidence type="ECO:0000313" key="1">
    <source>
        <dbReference type="EMBL" id="SPJ78348.1"/>
    </source>
</evidence>
<name>A0AAE8MAD1_9HYPO</name>
<dbReference type="Proteomes" id="UP001187734">
    <property type="component" value="Unassembled WGS sequence"/>
</dbReference>
<protein>
    <submittedName>
        <fullName evidence="1">Uncharacterized protein</fullName>
    </submittedName>
</protein>
<accession>A0AAE8MAD1</accession>
<evidence type="ECO:0000313" key="2">
    <source>
        <dbReference type="Proteomes" id="UP001187734"/>
    </source>
</evidence>
<comment type="caution">
    <text evidence="1">The sequence shown here is derived from an EMBL/GenBank/DDBJ whole genome shotgun (WGS) entry which is preliminary data.</text>
</comment>
<organism evidence="1 2">
    <name type="scientific">Fusarium torulosum</name>
    <dbReference type="NCBI Taxonomy" id="33205"/>
    <lineage>
        <taxon>Eukaryota</taxon>
        <taxon>Fungi</taxon>
        <taxon>Dikarya</taxon>
        <taxon>Ascomycota</taxon>
        <taxon>Pezizomycotina</taxon>
        <taxon>Sordariomycetes</taxon>
        <taxon>Hypocreomycetidae</taxon>
        <taxon>Hypocreales</taxon>
        <taxon>Nectriaceae</taxon>
        <taxon>Fusarium</taxon>
    </lineage>
</organism>
<proteinExistence type="predicted"/>